<gene>
    <name evidence="2" type="ORF">F0562_012805</name>
</gene>
<protein>
    <recommendedName>
        <fullName evidence="4">Transaldolase</fullName>
    </recommendedName>
</protein>
<accession>A0A5J4ZXU7</accession>
<keyword evidence="3" id="KW-1185">Reference proteome</keyword>
<dbReference type="Proteomes" id="UP000325577">
    <property type="component" value="Linkage Group LG5"/>
</dbReference>
<evidence type="ECO:0000313" key="3">
    <source>
        <dbReference type="Proteomes" id="UP000325577"/>
    </source>
</evidence>
<dbReference type="GO" id="GO:0005975">
    <property type="term" value="P:carbohydrate metabolic process"/>
    <property type="evidence" value="ECO:0007669"/>
    <property type="project" value="InterPro"/>
</dbReference>
<dbReference type="Pfam" id="PF00923">
    <property type="entry name" value="TAL_FSA"/>
    <property type="match status" value="1"/>
</dbReference>
<dbReference type="SUPFAM" id="SSF51569">
    <property type="entry name" value="Aldolase"/>
    <property type="match status" value="1"/>
</dbReference>
<name>A0A5J4ZXU7_9ASTE</name>
<dbReference type="PANTHER" id="PTHR10683:SF18">
    <property type="entry name" value="TRANSALDOLASE"/>
    <property type="match status" value="1"/>
</dbReference>
<evidence type="ECO:0000256" key="1">
    <source>
        <dbReference type="ARBA" id="ARBA00023270"/>
    </source>
</evidence>
<proteinExistence type="predicted"/>
<organism evidence="2 3">
    <name type="scientific">Nyssa sinensis</name>
    <dbReference type="NCBI Taxonomy" id="561372"/>
    <lineage>
        <taxon>Eukaryota</taxon>
        <taxon>Viridiplantae</taxon>
        <taxon>Streptophyta</taxon>
        <taxon>Embryophyta</taxon>
        <taxon>Tracheophyta</taxon>
        <taxon>Spermatophyta</taxon>
        <taxon>Magnoliopsida</taxon>
        <taxon>eudicotyledons</taxon>
        <taxon>Gunneridae</taxon>
        <taxon>Pentapetalae</taxon>
        <taxon>asterids</taxon>
        <taxon>Cornales</taxon>
        <taxon>Nyssaceae</taxon>
        <taxon>Nyssa</taxon>
    </lineage>
</organism>
<evidence type="ECO:0000313" key="2">
    <source>
        <dbReference type="EMBL" id="KAA8521881.1"/>
    </source>
</evidence>
<dbReference type="Gene3D" id="3.20.20.70">
    <property type="entry name" value="Aldolase class I"/>
    <property type="match status" value="1"/>
</dbReference>
<reference evidence="2 3" key="1">
    <citation type="submission" date="2019-09" db="EMBL/GenBank/DDBJ databases">
        <title>A chromosome-level genome assembly of the Chinese tupelo Nyssa sinensis.</title>
        <authorList>
            <person name="Yang X."/>
            <person name="Kang M."/>
            <person name="Yang Y."/>
            <person name="Xiong H."/>
            <person name="Wang M."/>
            <person name="Zhang Z."/>
            <person name="Wang Z."/>
            <person name="Wu H."/>
            <person name="Ma T."/>
            <person name="Liu J."/>
            <person name="Xi Z."/>
        </authorList>
    </citation>
    <scope>NUCLEOTIDE SEQUENCE [LARGE SCALE GENOMIC DNA]</scope>
    <source>
        <strain evidence="2">J267</strain>
        <tissue evidence="2">Leaf</tissue>
    </source>
</reference>
<sequence>MFECLVSLTRRMRLLFKIPSTWQGIEASSLLEYKGLQTHLTFVYSFCQAAAAAQIGASVIQIFVVHIRDWARNHSGDPEIKDALKRGKGLGLALQQFGTRLIISYHHTIEDIAISQGMYHASQ</sequence>
<dbReference type="AlphaFoldDB" id="A0A5J4ZXU7"/>
<dbReference type="InterPro" id="IPR001585">
    <property type="entry name" value="TAL/FSA"/>
</dbReference>
<dbReference type="EMBL" id="CM018048">
    <property type="protein sequence ID" value="KAA8521881.1"/>
    <property type="molecule type" value="Genomic_DNA"/>
</dbReference>
<dbReference type="OrthoDB" id="2015515at2759"/>
<dbReference type="InterPro" id="IPR013785">
    <property type="entry name" value="Aldolase_TIM"/>
</dbReference>
<keyword evidence="1" id="KW-0704">Schiff base</keyword>
<dbReference type="PANTHER" id="PTHR10683">
    <property type="entry name" value="TRANSALDOLASE"/>
    <property type="match status" value="1"/>
</dbReference>
<evidence type="ECO:0008006" key="4">
    <source>
        <dbReference type="Google" id="ProtNLM"/>
    </source>
</evidence>